<dbReference type="EMBL" id="BMNT01000011">
    <property type="protein sequence ID" value="GGK80720.1"/>
    <property type="molecule type" value="Genomic_DNA"/>
</dbReference>
<name>A0A917VI23_9ACTN</name>
<dbReference type="InterPro" id="IPR002933">
    <property type="entry name" value="Peptidase_M20"/>
</dbReference>
<keyword evidence="5" id="KW-1185">Reference proteome</keyword>
<protein>
    <submittedName>
        <fullName evidence="4">Peptidase M20</fullName>
    </submittedName>
</protein>
<reference evidence="4" key="1">
    <citation type="journal article" date="2014" name="Int. J. Syst. Evol. Microbiol.">
        <title>Complete genome sequence of Corynebacterium casei LMG S-19264T (=DSM 44701T), isolated from a smear-ripened cheese.</title>
        <authorList>
            <consortium name="US DOE Joint Genome Institute (JGI-PGF)"/>
            <person name="Walter F."/>
            <person name="Albersmeier A."/>
            <person name="Kalinowski J."/>
            <person name="Ruckert C."/>
        </authorList>
    </citation>
    <scope>NUCLEOTIDE SEQUENCE</scope>
    <source>
        <strain evidence="4">JCM 13064</strain>
    </source>
</reference>
<evidence type="ECO:0000256" key="1">
    <source>
        <dbReference type="ARBA" id="ARBA00022723"/>
    </source>
</evidence>
<evidence type="ECO:0000313" key="5">
    <source>
        <dbReference type="Proteomes" id="UP000645217"/>
    </source>
</evidence>
<dbReference type="InterPro" id="IPR011650">
    <property type="entry name" value="Peptidase_M20_dimer"/>
</dbReference>
<evidence type="ECO:0000313" key="4">
    <source>
        <dbReference type="EMBL" id="GGK80720.1"/>
    </source>
</evidence>
<sequence>MVPMEAVPEWFVTLAEELLAVPSVADRPADLHRALDLVLDFIGPGFTVERFESGGKPSALVHPASAPRPRFPVIFNAHLDVVPAPPNQFVPRREGDRLYARGAQDMKLSALVMAWVFRESAAALPYPIALQLVTDEEVGGRDGTLHQLRHGVIGDFVVIGEQSGLRVVTDSKGMVVANLRATGRGAHGAYPWLGDNALLRLMRSVDNLLTRYPVATEEVWRTTVNLARVETPDAARNQVPAMAEAWLDIRYPPQDHDLNGRTTQQVAEHLLGFCEPGVTPVVDHVDPPHHADRDRPEVLALRAAAREEGYDAPFLRKHGAADGRFYYERGVDAVIFGIGGDGQHGPDEYADLATVLPYHRALTAFLRAPVFRSE</sequence>
<organism evidence="4 5">
    <name type="scientific">Sphaerisporangium melleum</name>
    <dbReference type="NCBI Taxonomy" id="321316"/>
    <lineage>
        <taxon>Bacteria</taxon>
        <taxon>Bacillati</taxon>
        <taxon>Actinomycetota</taxon>
        <taxon>Actinomycetes</taxon>
        <taxon>Streptosporangiales</taxon>
        <taxon>Streptosporangiaceae</taxon>
        <taxon>Sphaerisporangium</taxon>
    </lineage>
</organism>
<keyword evidence="1" id="KW-0479">Metal-binding</keyword>
<reference evidence="4" key="2">
    <citation type="submission" date="2020-09" db="EMBL/GenBank/DDBJ databases">
        <authorList>
            <person name="Sun Q."/>
            <person name="Ohkuma M."/>
        </authorList>
    </citation>
    <scope>NUCLEOTIDE SEQUENCE</scope>
    <source>
        <strain evidence="4">JCM 13064</strain>
    </source>
</reference>
<dbReference type="InterPro" id="IPR050072">
    <property type="entry name" value="Peptidase_M20A"/>
</dbReference>
<evidence type="ECO:0000256" key="2">
    <source>
        <dbReference type="ARBA" id="ARBA00022801"/>
    </source>
</evidence>
<keyword evidence="2" id="KW-0378">Hydrolase</keyword>
<accession>A0A917VI23</accession>
<dbReference type="Proteomes" id="UP000645217">
    <property type="component" value="Unassembled WGS sequence"/>
</dbReference>
<dbReference type="GO" id="GO:0008777">
    <property type="term" value="F:acetylornithine deacetylase activity"/>
    <property type="evidence" value="ECO:0007669"/>
    <property type="project" value="TreeGrafter"/>
</dbReference>
<dbReference type="GO" id="GO:0046872">
    <property type="term" value="F:metal ion binding"/>
    <property type="evidence" value="ECO:0007669"/>
    <property type="project" value="UniProtKB-KW"/>
</dbReference>
<dbReference type="PANTHER" id="PTHR43808:SF31">
    <property type="entry name" value="N-ACETYL-L-CITRULLINE DEACETYLASE"/>
    <property type="match status" value="1"/>
</dbReference>
<dbReference type="Pfam" id="PF01546">
    <property type="entry name" value="Peptidase_M20"/>
    <property type="match status" value="1"/>
</dbReference>
<proteinExistence type="predicted"/>
<dbReference type="Gene3D" id="3.40.630.10">
    <property type="entry name" value="Zn peptidases"/>
    <property type="match status" value="1"/>
</dbReference>
<dbReference type="InterPro" id="IPR036264">
    <property type="entry name" value="Bact_exopeptidase_dim_dom"/>
</dbReference>
<evidence type="ECO:0000259" key="3">
    <source>
        <dbReference type="Pfam" id="PF07687"/>
    </source>
</evidence>
<dbReference type="PANTHER" id="PTHR43808">
    <property type="entry name" value="ACETYLORNITHINE DEACETYLASE"/>
    <property type="match status" value="1"/>
</dbReference>
<gene>
    <name evidence="4" type="ORF">GCM10007964_24210</name>
</gene>
<dbReference type="GO" id="GO:0006526">
    <property type="term" value="P:L-arginine biosynthetic process"/>
    <property type="evidence" value="ECO:0007669"/>
    <property type="project" value="TreeGrafter"/>
</dbReference>
<dbReference type="Pfam" id="PF07687">
    <property type="entry name" value="M20_dimer"/>
    <property type="match status" value="1"/>
</dbReference>
<feature type="domain" description="Peptidase M20 dimerisation" evidence="3">
    <location>
        <begin position="171"/>
        <end position="255"/>
    </location>
</feature>
<dbReference type="Gene3D" id="3.30.70.360">
    <property type="match status" value="1"/>
</dbReference>
<dbReference type="SUPFAM" id="SSF55031">
    <property type="entry name" value="Bacterial exopeptidase dimerisation domain"/>
    <property type="match status" value="1"/>
</dbReference>
<dbReference type="SUPFAM" id="SSF53187">
    <property type="entry name" value="Zn-dependent exopeptidases"/>
    <property type="match status" value="1"/>
</dbReference>
<comment type="caution">
    <text evidence="4">The sequence shown here is derived from an EMBL/GenBank/DDBJ whole genome shotgun (WGS) entry which is preliminary data.</text>
</comment>
<dbReference type="AlphaFoldDB" id="A0A917VI23"/>